<accession>A0A2N0BNS6</accession>
<comment type="caution">
    <text evidence="4">The sequence shown here is derived from an EMBL/GenBank/DDBJ whole genome shotgun (WGS) entry which is preliminary data.</text>
</comment>
<protein>
    <submittedName>
        <fullName evidence="3">SpoIIE family protein phosphatase</fullName>
    </submittedName>
</protein>
<organism evidence="4">
    <name type="scientific">Leptospira ellisii</name>
    <dbReference type="NCBI Taxonomy" id="2023197"/>
    <lineage>
        <taxon>Bacteria</taxon>
        <taxon>Pseudomonadati</taxon>
        <taxon>Spirochaetota</taxon>
        <taxon>Spirochaetia</taxon>
        <taxon>Leptospirales</taxon>
        <taxon>Leptospiraceae</taxon>
        <taxon>Leptospira</taxon>
    </lineage>
</organism>
<reference evidence="3 5" key="2">
    <citation type="journal article" date="2018" name="Microb. Genom.">
        <title>Deciphering the unexplored Leptospira diversity from soils uncovers genomic evolution to virulence.</title>
        <authorList>
            <person name="Thibeaux R."/>
            <person name="Iraola G."/>
            <person name="Ferres I."/>
            <person name="Bierque E."/>
            <person name="Girault D."/>
            <person name="Soupe-Gilbert M.E."/>
            <person name="Picardeau M."/>
            <person name="Goarant C."/>
        </authorList>
    </citation>
    <scope>NUCLEOTIDE SEQUENCE [LARGE SCALE GENOMIC DNA]</scope>
    <source>
        <strain evidence="3 5">ATI7-C-A5</strain>
    </source>
</reference>
<evidence type="ECO:0000259" key="2">
    <source>
        <dbReference type="Pfam" id="PF07228"/>
    </source>
</evidence>
<reference evidence="4" key="1">
    <citation type="submission" date="2017-07" db="EMBL/GenBank/DDBJ databases">
        <title>Leptospira spp. isolated from tropical soils.</title>
        <authorList>
            <person name="Thibeaux R."/>
            <person name="Iraola G."/>
            <person name="Ferres I."/>
            <person name="Bierque E."/>
            <person name="Girault D."/>
            <person name="Soupe-Gilbert M.-E."/>
            <person name="Picardeau M."/>
            <person name="Goarant C."/>
        </authorList>
    </citation>
    <scope>NUCLEOTIDE SEQUENCE [LARGE SCALE GENOMIC DNA]</scope>
    <source>
        <strain evidence="4">ATI7-C-A5</strain>
    </source>
</reference>
<accession>A0A2N0B5F9</accession>
<keyword evidence="1" id="KW-1133">Transmembrane helix</keyword>
<dbReference type="EMBL" id="NPEF02000015">
    <property type="protein sequence ID" value="MDV6236575.1"/>
    <property type="molecule type" value="Genomic_DNA"/>
</dbReference>
<dbReference type="Proteomes" id="UP000232122">
    <property type="component" value="Unassembled WGS sequence"/>
</dbReference>
<proteinExistence type="predicted"/>
<feature type="transmembrane region" description="Helical" evidence="1">
    <location>
        <begin position="57"/>
        <end position="76"/>
    </location>
</feature>
<dbReference type="InterPro" id="IPR011990">
    <property type="entry name" value="TPR-like_helical_dom_sf"/>
</dbReference>
<evidence type="ECO:0000313" key="3">
    <source>
        <dbReference type="EMBL" id="MDV6236575.1"/>
    </source>
</evidence>
<evidence type="ECO:0000313" key="5">
    <source>
        <dbReference type="Proteomes" id="UP000232122"/>
    </source>
</evidence>
<sequence length="588" mass="67340">MKRRSLVILFGITILLVPIWSVTYWLYRLRLAAIVPVLYSVCGMLTLLYYRIKGPKGFSVFMTTCFGLYFILPPILQTVLGGFQNASGVILWMFPVVIAAFIYQGARRAFYWGLGFMLTVASSAFSPTLIGNPSGHRLPDQVIDIFYALNIVSIGGIVSATVYYLITTISQKSNQLTTALGEITKAKEMQEQDYFLISYLSNPLSEIKTHDGPVKVESLIEQRKKFEYKRRTHEIGGDICISDRITLRGKKYTTFLNGDAMGKSLQGAAGAIIMGSAFRVCLARAKSKQHQSQYPEQWIKSCYLDFQKIFESFDGSMFMSILFGLVDEERGFLYFINAEHPWTVLYRDGEARYLEDELYIRKLGMPTIDRVIQDPDDKYHIENVFTLRTFLLKPGDSIIVGSDGRDDIFIKKPETDMQEMNVDTELFLKAVQNGNGNLNRIREFLITQGDLTDDLSLMRIIYDVDKKNFFNGSKPDIRELKRALEKRDFAKAASIAEEQIRYFPDHDNLFLIASISNRKINNLETAADLGECYHFRYPNSRKSLINLTKIYYLNGEVERAKYLLKRLKMIDPSYGIVSEIDQKRRSFG</sequence>
<feature type="domain" description="PPM-type phosphatase" evidence="2">
    <location>
        <begin position="251"/>
        <end position="458"/>
    </location>
</feature>
<dbReference type="RefSeq" id="WP_100745979.1">
    <property type="nucleotide sequence ID" value="NZ_NPEF02000015.1"/>
</dbReference>
<name>A0A2N0BNS6_9LEPT</name>
<dbReference type="InterPro" id="IPR001932">
    <property type="entry name" value="PPM-type_phosphatase-like_dom"/>
</dbReference>
<dbReference type="SUPFAM" id="SSF48452">
    <property type="entry name" value="TPR-like"/>
    <property type="match status" value="1"/>
</dbReference>
<dbReference type="InterPro" id="IPR036457">
    <property type="entry name" value="PPM-type-like_dom_sf"/>
</dbReference>
<gene>
    <name evidence="3" type="ORF">CH379_013155</name>
    <name evidence="4" type="ORF">CH379_16750</name>
</gene>
<dbReference type="Pfam" id="PF07228">
    <property type="entry name" value="SpoIIE"/>
    <property type="match status" value="1"/>
</dbReference>
<dbReference type="Gene3D" id="3.60.40.10">
    <property type="entry name" value="PPM-type phosphatase domain"/>
    <property type="match status" value="1"/>
</dbReference>
<feature type="transmembrane region" description="Helical" evidence="1">
    <location>
        <begin position="110"/>
        <end position="130"/>
    </location>
</feature>
<evidence type="ECO:0000313" key="4">
    <source>
        <dbReference type="EMBL" id="PJZ91785.1"/>
    </source>
</evidence>
<dbReference type="AlphaFoldDB" id="A0A2N0BNS6"/>
<evidence type="ECO:0000256" key="1">
    <source>
        <dbReference type="SAM" id="Phobius"/>
    </source>
</evidence>
<reference evidence="3" key="3">
    <citation type="submission" date="2023-10" db="EMBL/GenBank/DDBJ databases">
        <authorList>
            <person name="Picardeau M."/>
            <person name="Thibeaux R."/>
        </authorList>
    </citation>
    <scope>NUCLEOTIDE SEQUENCE</scope>
    <source>
        <strain evidence="3">ATI7-C-A5</strain>
    </source>
</reference>
<dbReference type="OrthoDB" id="340305at2"/>
<feature type="transmembrane region" description="Helical" evidence="1">
    <location>
        <begin position="145"/>
        <end position="166"/>
    </location>
</feature>
<dbReference type="EMBL" id="NPEF01000216">
    <property type="protein sequence ID" value="PJZ91785.1"/>
    <property type="molecule type" value="Genomic_DNA"/>
</dbReference>
<keyword evidence="1" id="KW-0812">Transmembrane</keyword>
<keyword evidence="1" id="KW-0472">Membrane</keyword>
<feature type="transmembrane region" description="Helical" evidence="1">
    <location>
        <begin position="82"/>
        <end position="103"/>
    </location>
</feature>
<feature type="transmembrane region" description="Helical" evidence="1">
    <location>
        <begin position="31"/>
        <end position="50"/>
    </location>
</feature>
<keyword evidence="5" id="KW-1185">Reference proteome</keyword>